<dbReference type="EMBL" id="JAGKQH010000019">
    <property type="protein sequence ID" value="KAG6571857.1"/>
    <property type="molecule type" value="Genomic_DNA"/>
</dbReference>
<feature type="non-terminal residue" evidence="2">
    <location>
        <position position="1"/>
    </location>
</feature>
<keyword evidence="3" id="KW-1185">Reference proteome</keyword>
<proteinExistence type="predicted"/>
<dbReference type="InterPro" id="IPR037546">
    <property type="entry name" value="SAC51-like"/>
</dbReference>
<dbReference type="Pfam" id="PF23173">
    <property type="entry name" value="bHLH_SAC51"/>
    <property type="match status" value="1"/>
</dbReference>
<feature type="region of interest" description="Disordered" evidence="1">
    <location>
        <begin position="342"/>
        <end position="362"/>
    </location>
</feature>
<evidence type="ECO:0000313" key="2">
    <source>
        <dbReference type="EMBL" id="KAG6571857.1"/>
    </source>
</evidence>
<dbReference type="PANTHER" id="PTHR36066">
    <property type="entry name" value="TRANSCRIPTION FACTOR BHLH145"/>
    <property type="match status" value="1"/>
</dbReference>
<evidence type="ECO:0000256" key="1">
    <source>
        <dbReference type="SAM" id="MobiDB-lite"/>
    </source>
</evidence>
<comment type="caution">
    <text evidence="2">The sequence shown here is derived from an EMBL/GenBank/DDBJ whole genome shotgun (WGS) entry which is preliminary data.</text>
</comment>
<organism evidence="2 3">
    <name type="scientific">Cucurbita argyrosperma subsp. sororia</name>
    <dbReference type="NCBI Taxonomy" id="37648"/>
    <lineage>
        <taxon>Eukaryota</taxon>
        <taxon>Viridiplantae</taxon>
        <taxon>Streptophyta</taxon>
        <taxon>Embryophyta</taxon>
        <taxon>Tracheophyta</taxon>
        <taxon>Spermatophyta</taxon>
        <taxon>Magnoliopsida</taxon>
        <taxon>eudicotyledons</taxon>
        <taxon>Gunneridae</taxon>
        <taxon>Pentapetalae</taxon>
        <taxon>rosids</taxon>
        <taxon>fabids</taxon>
        <taxon>Cucurbitales</taxon>
        <taxon>Cucurbitaceae</taxon>
        <taxon>Cucurbiteae</taxon>
        <taxon>Cucurbita</taxon>
    </lineage>
</organism>
<dbReference type="AlphaFoldDB" id="A0AAV6LX92"/>
<accession>A0AAV6LX92</accession>
<feature type="region of interest" description="Disordered" evidence="1">
    <location>
        <begin position="300"/>
        <end position="322"/>
    </location>
</feature>
<reference evidence="2 3" key="1">
    <citation type="journal article" date="2021" name="Hortic Res">
        <title>The domestication of Cucurbita argyrosperma as revealed by the genome of its wild relative.</title>
        <authorList>
            <person name="Barrera-Redondo J."/>
            <person name="Sanchez-de la Vega G."/>
            <person name="Aguirre-Liguori J.A."/>
            <person name="Castellanos-Morales G."/>
            <person name="Gutierrez-Guerrero Y.T."/>
            <person name="Aguirre-Dugua X."/>
            <person name="Aguirre-Planter E."/>
            <person name="Tenaillon M.I."/>
            <person name="Lira-Saade R."/>
            <person name="Eguiarte L.E."/>
        </authorList>
    </citation>
    <scope>NUCLEOTIDE SEQUENCE [LARGE SCALE GENOMIC DNA]</scope>
    <source>
        <strain evidence="2">JBR-2021</strain>
    </source>
</reference>
<gene>
    <name evidence="2" type="primary">BHLH143</name>
    <name evidence="2" type="ORF">SDJN03_28585</name>
</gene>
<dbReference type="PANTHER" id="PTHR36066:SF8">
    <property type="entry name" value="TRANSCRIPTION FACTOR SAC51"/>
    <property type="match status" value="1"/>
</dbReference>
<feature type="compositionally biased region" description="Basic and acidic residues" evidence="1">
    <location>
        <begin position="307"/>
        <end position="322"/>
    </location>
</feature>
<name>A0AAV6LX92_9ROSI</name>
<dbReference type="Proteomes" id="UP000685013">
    <property type="component" value="Chromosome 19"/>
</dbReference>
<sequence>MVCQSASQTRFRALKYENGIAGKPTIVVKVIACFQPPQNCQAEYFRQLLKPVTGNQRHINLVVIVFCWMVKTGDSWPQSGHSAENLPKFDCMNELLNLRLRCLNRDTCISSAQMEFWGSSIQQAGLNSEPRNGLPYGSPSYSRTMRPNVLPCLLKKQYDSSLELAQIALPGSNTEFSKRKFIIFDQSGNQTSVMYSSGSAQIPLSISAKNCSHGLNDDEEEEEAARDFDIKSYLYHKSPSINGIVAGEESEMHEDTEEINALLYSDDDNHCSSDDEVTSTGHSPPLIKELYDKQIEEMNEEVASSDGPRKRQRLVDGRHKNLSDAPFSKKVDAFNNYEVDTKSSYSGDDSQGHLMDYGSGKFSSKQDKLRETLKLLESMVPGAEGKPPTLVIDDAIDYLKSLKFKAKAMGLAATLPRSDVGQGCQDGKAKVASKDFFPE</sequence>
<protein>
    <submittedName>
        <fullName evidence="2">Transcription factor basic helix-loop-helix 143</fullName>
    </submittedName>
</protein>
<evidence type="ECO:0000313" key="3">
    <source>
        <dbReference type="Proteomes" id="UP000685013"/>
    </source>
</evidence>